<dbReference type="SMART" id="SM01204">
    <property type="entry name" value="FIST_C"/>
    <property type="match status" value="1"/>
</dbReference>
<sequence length="381" mass="41211">MMEVHTLRYDQKERWSVTNRPRIDSRRTLVLLFGPSGLLDSADPLNEVMGDYPESVVMGCSTAGEILGTQIFDESVSAAIVRFDHTDLRMASAPVQSMDDSFVAGQDIARQLKDARLRGILVLSDGLCVNGSELVRGLNAAVPTSVVVTGGLAGDGDRFRRTWVLQNRRPQTGFVTAVGFYGDRIRIGHGSKGGWDLFGPERRVTRSKGNVLFELDGRPALQLYKEYLGDRAAGLPATGLLFPLALRASESDAKSLVRTILAVDEREQSLTFAGDIPEGAFVQLMKANFDRLVQGASEAASSTKPSTDGGSCTLAIAISCVGRRLVLGERTEEEIEATLDVLPKGTRQIGFYSYGELSPFATGTCDLHNQTMTLTTLSEAA</sequence>
<dbReference type="Proteomes" id="UP000198736">
    <property type="component" value="Unassembled WGS sequence"/>
</dbReference>
<reference evidence="4" key="1">
    <citation type="submission" date="2015-10" db="EMBL/GenBank/DDBJ databases">
        <authorList>
            <person name="Luecker S."/>
            <person name="Luecker S."/>
        </authorList>
    </citation>
    <scope>NUCLEOTIDE SEQUENCE [LARGE SCALE GENOMIC DNA]</scope>
</reference>
<dbReference type="PANTHER" id="PTHR40252:SF2">
    <property type="entry name" value="BLR0328 PROTEIN"/>
    <property type="match status" value="1"/>
</dbReference>
<dbReference type="STRING" id="1742973.COMA2_20428"/>
<protein>
    <recommendedName>
        <fullName evidence="5">FIST domain-containing protein</fullName>
    </recommendedName>
</protein>
<evidence type="ECO:0008006" key="5">
    <source>
        <dbReference type="Google" id="ProtNLM"/>
    </source>
</evidence>
<dbReference type="AlphaFoldDB" id="A0A0S4LGJ3"/>
<evidence type="ECO:0000313" key="4">
    <source>
        <dbReference type="Proteomes" id="UP000198736"/>
    </source>
</evidence>
<name>A0A0S4LGJ3_9BACT</name>
<dbReference type="SMART" id="SM00897">
    <property type="entry name" value="FIST"/>
    <property type="match status" value="1"/>
</dbReference>
<proteinExistence type="predicted"/>
<gene>
    <name evidence="3" type="ORF">COMA2_20428</name>
</gene>
<evidence type="ECO:0000259" key="2">
    <source>
        <dbReference type="SMART" id="SM01204"/>
    </source>
</evidence>
<dbReference type="PANTHER" id="PTHR40252">
    <property type="entry name" value="BLR0328 PROTEIN"/>
    <property type="match status" value="1"/>
</dbReference>
<organism evidence="3 4">
    <name type="scientific">Candidatus Nitrospira nitrificans</name>
    <dbReference type="NCBI Taxonomy" id="1742973"/>
    <lineage>
        <taxon>Bacteria</taxon>
        <taxon>Pseudomonadati</taxon>
        <taxon>Nitrospirota</taxon>
        <taxon>Nitrospiria</taxon>
        <taxon>Nitrospirales</taxon>
        <taxon>Nitrospiraceae</taxon>
        <taxon>Nitrospira</taxon>
    </lineage>
</organism>
<keyword evidence="4" id="KW-1185">Reference proteome</keyword>
<evidence type="ECO:0000313" key="3">
    <source>
        <dbReference type="EMBL" id="CUS35757.1"/>
    </source>
</evidence>
<accession>A0A0S4LGJ3</accession>
<feature type="domain" description="FIST" evidence="1">
    <location>
        <begin position="26"/>
        <end position="219"/>
    </location>
</feature>
<dbReference type="Pfam" id="PF10442">
    <property type="entry name" value="FIST_C"/>
    <property type="match status" value="1"/>
</dbReference>
<dbReference type="Pfam" id="PF08495">
    <property type="entry name" value="FIST"/>
    <property type="match status" value="1"/>
</dbReference>
<dbReference type="EMBL" id="CZPZ01000012">
    <property type="protein sequence ID" value="CUS35757.1"/>
    <property type="molecule type" value="Genomic_DNA"/>
</dbReference>
<evidence type="ECO:0000259" key="1">
    <source>
        <dbReference type="SMART" id="SM00897"/>
    </source>
</evidence>
<feature type="domain" description="FIST C-domain" evidence="2">
    <location>
        <begin position="220"/>
        <end position="360"/>
    </location>
</feature>
<dbReference type="InterPro" id="IPR013702">
    <property type="entry name" value="FIST_domain_N"/>
</dbReference>
<dbReference type="InterPro" id="IPR019494">
    <property type="entry name" value="FIST_C"/>
</dbReference>